<evidence type="ECO:0000256" key="3">
    <source>
        <dbReference type="ARBA" id="ARBA00022722"/>
    </source>
</evidence>
<keyword evidence="9" id="KW-1185">Reference proteome</keyword>
<dbReference type="InterPro" id="IPR036397">
    <property type="entry name" value="RNaseH_sf"/>
</dbReference>
<keyword evidence="1" id="KW-0808">Transferase</keyword>
<comment type="caution">
    <text evidence="8">The sequence shown here is derived from an EMBL/GenBank/DDBJ whole genome shotgun (WGS) entry which is preliminary data.</text>
</comment>
<feature type="domain" description="RNase H type-1" evidence="7">
    <location>
        <begin position="16"/>
        <end position="110"/>
    </location>
</feature>
<dbReference type="GO" id="GO:0003964">
    <property type="term" value="F:RNA-directed DNA polymerase activity"/>
    <property type="evidence" value="ECO:0007669"/>
    <property type="project" value="UniProtKB-KW"/>
</dbReference>
<feature type="non-terminal residue" evidence="8">
    <location>
        <position position="110"/>
    </location>
</feature>
<keyword evidence="4" id="KW-0255">Endonuclease</keyword>
<reference evidence="8 9" key="1">
    <citation type="submission" date="2019-09" db="EMBL/GenBank/DDBJ databases">
        <title>Bird 10,000 Genomes (B10K) Project - Family phase.</title>
        <authorList>
            <person name="Zhang G."/>
        </authorList>
    </citation>
    <scope>NUCLEOTIDE SEQUENCE [LARGE SCALE GENOMIC DNA]</scope>
    <source>
        <strain evidence="8">B10K-DU-011-47</strain>
        <tissue evidence="8">Mixed tissue sample</tissue>
    </source>
</reference>
<dbReference type="PANTHER" id="PTHR41694:SF3">
    <property type="entry name" value="RNA-DIRECTED DNA POLYMERASE-RELATED"/>
    <property type="match status" value="1"/>
</dbReference>
<dbReference type="Pfam" id="PF00075">
    <property type="entry name" value="RNase_H"/>
    <property type="match status" value="1"/>
</dbReference>
<dbReference type="Proteomes" id="UP000557426">
    <property type="component" value="Unassembled WGS sequence"/>
</dbReference>
<accession>A0A7L3G2Z3</accession>
<feature type="non-terminal residue" evidence="8">
    <location>
        <position position="1"/>
    </location>
</feature>
<name>A0A7L3G2Z3_9GRUI</name>
<protein>
    <submittedName>
        <fullName evidence="8">POK6 protein</fullName>
    </submittedName>
</protein>
<dbReference type="PANTHER" id="PTHR41694">
    <property type="entry name" value="ENDOGENOUS RETROVIRUS GROUP K MEMBER POL PROTEIN"/>
    <property type="match status" value="1"/>
</dbReference>
<dbReference type="InterPro" id="IPR012337">
    <property type="entry name" value="RNaseH-like_sf"/>
</dbReference>
<evidence type="ECO:0000256" key="4">
    <source>
        <dbReference type="ARBA" id="ARBA00022759"/>
    </source>
</evidence>
<dbReference type="AlphaFoldDB" id="A0A7L3G2Z3"/>
<proteinExistence type="predicted"/>
<evidence type="ECO:0000313" key="8">
    <source>
        <dbReference type="EMBL" id="NXT86299.1"/>
    </source>
</evidence>
<dbReference type="InterPro" id="IPR002156">
    <property type="entry name" value="RNaseH_domain"/>
</dbReference>
<dbReference type="PROSITE" id="PS50879">
    <property type="entry name" value="RNASE_H_1"/>
    <property type="match status" value="1"/>
</dbReference>
<dbReference type="EMBL" id="VZTU01058543">
    <property type="protein sequence ID" value="NXT86299.1"/>
    <property type="molecule type" value="Genomic_DNA"/>
</dbReference>
<keyword evidence="3" id="KW-0540">Nuclease</keyword>
<evidence type="ECO:0000256" key="6">
    <source>
        <dbReference type="ARBA" id="ARBA00022918"/>
    </source>
</evidence>
<evidence type="ECO:0000259" key="7">
    <source>
        <dbReference type="PROSITE" id="PS50879"/>
    </source>
</evidence>
<dbReference type="GO" id="GO:0035613">
    <property type="term" value="F:RNA stem-loop binding"/>
    <property type="evidence" value="ECO:0007669"/>
    <property type="project" value="TreeGrafter"/>
</dbReference>
<keyword evidence="2" id="KW-0548">Nucleotidyltransferase</keyword>
<evidence type="ECO:0000256" key="1">
    <source>
        <dbReference type="ARBA" id="ARBA00022679"/>
    </source>
</evidence>
<evidence type="ECO:0000256" key="2">
    <source>
        <dbReference type="ARBA" id="ARBA00022695"/>
    </source>
</evidence>
<evidence type="ECO:0000313" key="9">
    <source>
        <dbReference type="Proteomes" id="UP000557426"/>
    </source>
</evidence>
<dbReference type="GO" id="GO:0004523">
    <property type="term" value="F:RNA-DNA hybrid ribonuclease activity"/>
    <property type="evidence" value="ECO:0007669"/>
    <property type="project" value="InterPro"/>
</dbReference>
<gene>
    <name evidence="8" type="primary">Ervk6_1</name>
    <name evidence="8" type="ORF">ZAPATR_R14174</name>
</gene>
<keyword evidence="6" id="KW-0695">RNA-directed DNA polymerase</keyword>
<dbReference type="SUPFAM" id="SSF53098">
    <property type="entry name" value="Ribonuclease H-like"/>
    <property type="match status" value="1"/>
</dbReference>
<evidence type="ECO:0000256" key="5">
    <source>
        <dbReference type="ARBA" id="ARBA00022801"/>
    </source>
</evidence>
<sequence length="110" mass="12273">VQGQWLQEAKLSRQPLADALTVYTDAGKRSKTAAITWRSGQRWESQLLRGNPQDSLQTLELAAVVWVAAKWLTTPLNIVTDSLYVAGIVSRIEDASLKDVQNQRLGELLR</sequence>
<keyword evidence="5" id="KW-0378">Hydrolase</keyword>
<dbReference type="Gene3D" id="3.30.420.10">
    <property type="entry name" value="Ribonuclease H-like superfamily/Ribonuclease H"/>
    <property type="match status" value="1"/>
</dbReference>
<organism evidence="8 9">
    <name type="scientific">Zapornia atra</name>
    <name type="common">Henderson crake</name>
    <dbReference type="NCBI Taxonomy" id="2585822"/>
    <lineage>
        <taxon>Eukaryota</taxon>
        <taxon>Metazoa</taxon>
        <taxon>Chordata</taxon>
        <taxon>Craniata</taxon>
        <taxon>Vertebrata</taxon>
        <taxon>Euteleostomi</taxon>
        <taxon>Archelosauria</taxon>
        <taxon>Archosauria</taxon>
        <taxon>Dinosauria</taxon>
        <taxon>Saurischia</taxon>
        <taxon>Theropoda</taxon>
        <taxon>Coelurosauria</taxon>
        <taxon>Aves</taxon>
        <taxon>Neognathae</taxon>
        <taxon>Neoaves</taxon>
        <taxon>Gruiformes</taxon>
        <taxon>Rallidae</taxon>
        <taxon>Zapornia</taxon>
    </lineage>
</organism>